<evidence type="ECO:0000256" key="2">
    <source>
        <dbReference type="SAM" id="Phobius"/>
    </source>
</evidence>
<dbReference type="EMBL" id="JAVHJM010000009">
    <property type="protein sequence ID" value="KAK6506480.1"/>
    <property type="molecule type" value="Genomic_DNA"/>
</dbReference>
<evidence type="ECO:0000313" key="3">
    <source>
        <dbReference type="EMBL" id="KAK6506480.1"/>
    </source>
</evidence>
<keyword evidence="2" id="KW-1133">Transmembrane helix</keyword>
<protein>
    <submittedName>
        <fullName evidence="3">Uncharacterized protein</fullName>
    </submittedName>
</protein>
<dbReference type="AlphaFoldDB" id="A0AAN8NEG0"/>
<evidence type="ECO:0000256" key="1">
    <source>
        <dbReference type="SAM" id="MobiDB-lite"/>
    </source>
</evidence>
<gene>
    <name evidence="3" type="ORF">TWF506_011387</name>
</gene>
<reference evidence="3 4" key="1">
    <citation type="submission" date="2019-10" db="EMBL/GenBank/DDBJ databases">
        <authorList>
            <person name="Palmer J.M."/>
        </authorList>
    </citation>
    <scope>NUCLEOTIDE SEQUENCE [LARGE SCALE GENOMIC DNA]</scope>
    <source>
        <strain evidence="3 4">TWF506</strain>
    </source>
</reference>
<feature type="transmembrane region" description="Helical" evidence="2">
    <location>
        <begin position="115"/>
        <end position="132"/>
    </location>
</feature>
<organism evidence="3 4">
    <name type="scientific">Arthrobotrys conoides</name>
    <dbReference type="NCBI Taxonomy" id="74498"/>
    <lineage>
        <taxon>Eukaryota</taxon>
        <taxon>Fungi</taxon>
        <taxon>Dikarya</taxon>
        <taxon>Ascomycota</taxon>
        <taxon>Pezizomycotina</taxon>
        <taxon>Orbiliomycetes</taxon>
        <taxon>Orbiliales</taxon>
        <taxon>Orbiliaceae</taxon>
        <taxon>Arthrobotrys</taxon>
    </lineage>
</organism>
<evidence type="ECO:0000313" key="4">
    <source>
        <dbReference type="Proteomes" id="UP001307849"/>
    </source>
</evidence>
<sequence length="237" mass="26991">MGLCISRIIIAMENQQSTQPYEDEGTVFHKSKFARVSLAIGLVFQTTIGCFTLVWLIFQNYGYSSTFSFEVFRMLTLIYGIGYLWSSTIWFLCIYYNKSLPRDKLFILFELARSIPWLLTTIVFFVVGIPDILRELRYALDGGYYGGYLLEFIVKCVVCTVVILPALWSLVWMFVYFIRERKEEIVKALGIGKKRGEDDAKAAKDAGGTDGEATTGRTGNDQDAEETPLLIDHDQMV</sequence>
<keyword evidence="2" id="KW-0472">Membrane</keyword>
<comment type="caution">
    <text evidence="3">The sequence shown here is derived from an EMBL/GenBank/DDBJ whole genome shotgun (WGS) entry which is preliminary data.</text>
</comment>
<accession>A0AAN8NEG0</accession>
<proteinExistence type="predicted"/>
<feature type="transmembrane region" description="Helical" evidence="2">
    <location>
        <begin position="77"/>
        <end position="95"/>
    </location>
</feature>
<feature type="transmembrane region" description="Helical" evidence="2">
    <location>
        <begin position="36"/>
        <end position="57"/>
    </location>
</feature>
<feature type="transmembrane region" description="Helical" evidence="2">
    <location>
        <begin position="152"/>
        <end position="178"/>
    </location>
</feature>
<keyword evidence="2" id="KW-0812">Transmembrane</keyword>
<name>A0AAN8NEG0_9PEZI</name>
<feature type="region of interest" description="Disordered" evidence="1">
    <location>
        <begin position="196"/>
        <end position="237"/>
    </location>
</feature>
<dbReference type="Proteomes" id="UP001307849">
    <property type="component" value="Unassembled WGS sequence"/>
</dbReference>
<keyword evidence="4" id="KW-1185">Reference proteome</keyword>